<comment type="subcellular location">
    <subcellularLocation>
        <location evidence="1 5">Nucleus</location>
    </subcellularLocation>
</comment>
<dbReference type="EMBL" id="JAIZAY010000008">
    <property type="protein sequence ID" value="KAJ8037745.1"/>
    <property type="molecule type" value="Genomic_DNA"/>
</dbReference>
<comment type="caution">
    <text evidence="7">The sequence shown here is derived from an EMBL/GenBank/DDBJ whole genome shotgun (WGS) entry which is preliminary data.</text>
</comment>
<feature type="region of interest" description="Disordered" evidence="6">
    <location>
        <begin position="292"/>
        <end position="330"/>
    </location>
</feature>
<feature type="compositionally biased region" description="Basic residues" evidence="6">
    <location>
        <begin position="303"/>
        <end position="330"/>
    </location>
</feature>
<feature type="region of interest" description="Disordered" evidence="6">
    <location>
        <begin position="238"/>
        <end position="257"/>
    </location>
</feature>
<keyword evidence="8" id="KW-1185">Reference proteome</keyword>
<keyword evidence="3 5" id="KW-0690">Ribosome biogenesis</keyword>
<evidence type="ECO:0000313" key="7">
    <source>
        <dbReference type="EMBL" id="KAJ8037745.1"/>
    </source>
</evidence>
<organism evidence="7 8">
    <name type="scientific">Holothuria leucospilota</name>
    <name type="common">Black long sea cucumber</name>
    <name type="synonym">Mertensiothuria leucospilota</name>
    <dbReference type="NCBI Taxonomy" id="206669"/>
    <lineage>
        <taxon>Eukaryota</taxon>
        <taxon>Metazoa</taxon>
        <taxon>Echinodermata</taxon>
        <taxon>Eleutherozoa</taxon>
        <taxon>Echinozoa</taxon>
        <taxon>Holothuroidea</taxon>
        <taxon>Aspidochirotacea</taxon>
        <taxon>Aspidochirotida</taxon>
        <taxon>Holothuriidae</taxon>
        <taxon>Holothuria</taxon>
    </lineage>
</organism>
<sequence length="330" mass="38271">MAATTNDLVQDVLESVQKQYKSIEVHKDIELDVDCGNLLACDQNPLDVKAYRSNKDEFLLSLSRDNTQLLFNQIWKLPIHRVDDVVTAELPEPTVRIPREKPVPKPRASTRWEEYARRKGIQKRKKSRRVFDEETQEWVPRFGYKSKNDLRRDWLLEVPDNADPYEDQFAKKKTEKKERVAKNELQRLKNIARAQKTKVPAAGLQPKAVQSSQEVNKAIHLAKRSTASIGRFEDKLPKEPVEKNRGKRRKFEPVFGQLDKEKEREKDILGHVLRGKPKLDVNKAVNKELRDGNVVQEELEARKKQRGKGSKRALPKFVKKKGGRGKGKFR</sequence>
<comment type="similarity">
    <text evidence="2 5">Belongs to the RRS1 family.</text>
</comment>
<comment type="function">
    <text evidence="5">Involved in ribosomal large subunit assembly.</text>
</comment>
<dbReference type="GO" id="GO:0000447">
    <property type="term" value="P:endonucleolytic cleavage in ITS1 to separate SSU-rRNA from 5.8S rRNA and LSU-rRNA from tricistronic rRNA transcript (SSU-rRNA, 5.8S rRNA, LSU-rRNA)"/>
    <property type="evidence" value="ECO:0007669"/>
    <property type="project" value="TreeGrafter"/>
</dbReference>
<dbReference type="PANTHER" id="PTHR17602">
    <property type="entry name" value="RIBOSOME BIOGENESIS REGULATORY PROTEIN"/>
    <property type="match status" value="1"/>
</dbReference>
<dbReference type="PANTHER" id="PTHR17602:SF4">
    <property type="entry name" value="RIBOSOME BIOGENESIS REGULATORY PROTEIN HOMOLOG"/>
    <property type="match status" value="1"/>
</dbReference>
<keyword evidence="4 5" id="KW-0539">Nucleus</keyword>
<dbReference type="GO" id="GO:0030687">
    <property type="term" value="C:preribosome, large subunit precursor"/>
    <property type="evidence" value="ECO:0007669"/>
    <property type="project" value="TreeGrafter"/>
</dbReference>
<accession>A0A9Q1C400</accession>
<dbReference type="OrthoDB" id="28455at2759"/>
<evidence type="ECO:0000256" key="5">
    <source>
        <dbReference type="RuleBase" id="RU364132"/>
    </source>
</evidence>
<dbReference type="Proteomes" id="UP001152320">
    <property type="component" value="Chromosome 8"/>
</dbReference>
<dbReference type="GO" id="GO:0005730">
    <property type="term" value="C:nucleolus"/>
    <property type="evidence" value="ECO:0007669"/>
    <property type="project" value="TreeGrafter"/>
</dbReference>
<evidence type="ECO:0000256" key="4">
    <source>
        <dbReference type="ARBA" id="ARBA00023242"/>
    </source>
</evidence>
<dbReference type="AlphaFoldDB" id="A0A9Q1C400"/>
<evidence type="ECO:0000313" key="8">
    <source>
        <dbReference type="Proteomes" id="UP001152320"/>
    </source>
</evidence>
<dbReference type="Pfam" id="PF04939">
    <property type="entry name" value="RRS1"/>
    <property type="match status" value="1"/>
</dbReference>
<protein>
    <recommendedName>
        <fullName evidence="5">Ribosome biogenesis regulatory protein</fullName>
    </recommendedName>
</protein>
<dbReference type="InterPro" id="IPR007023">
    <property type="entry name" value="Ribosom_reg"/>
</dbReference>
<evidence type="ECO:0000256" key="3">
    <source>
        <dbReference type="ARBA" id="ARBA00022517"/>
    </source>
</evidence>
<proteinExistence type="inferred from homology"/>
<evidence type="ECO:0000256" key="1">
    <source>
        <dbReference type="ARBA" id="ARBA00004123"/>
    </source>
</evidence>
<evidence type="ECO:0000256" key="6">
    <source>
        <dbReference type="SAM" id="MobiDB-lite"/>
    </source>
</evidence>
<reference evidence="7" key="1">
    <citation type="submission" date="2021-10" db="EMBL/GenBank/DDBJ databases">
        <title>Tropical sea cucumber genome reveals ecological adaptation and Cuvierian tubules defense mechanism.</title>
        <authorList>
            <person name="Chen T."/>
        </authorList>
    </citation>
    <scope>NUCLEOTIDE SEQUENCE</scope>
    <source>
        <strain evidence="7">Nanhai2018</strain>
        <tissue evidence="7">Muscle</tissue>
    </source>
</reference>
<name>A0A9Q1C400_HOLLE</name>
<gene>
    <name evidence="7" type="ORF">HOLleu_18638</name>
</gene>
<evidence type="ECO:0000256" key="2">
    <source>
        <dbReference type="ARBA" id="ARBA00010077"/>
    </source>
</evidence>
<dbReference type="GO" id="GO:0042273">
    <property type="term" value="P:ribosomal large subunit biogenesis"/>
    <property type="evidence" value="ECO:0007669"/>
    <property type="project" value="TreeGrafter"/>
</dbReference>